<dbReference type="CDD" id="cd07438">
    <property type="entry name" value="PHP_HisPPase_AMP"/>
    <property type="match status" value="1"/>
</dbReference>
<evidence type="ECO:0000259" key="1">
    <source>
        <dbReference type="SMART" id="SM00481"/>
    </source>
</evidence>
<gene>
    <name evidence="2" type="ORF">GOQ27_15675</name>
</gene>
<dbReference type="PANTHER" id="PTHR42924:SF3">
    <property type="entry name" value="POLYMERASE_HISTIDINOL PHOSPHATASE N-TERMINAL DOMAIN-CONTAINING PROTEIN"/>
    <property type="match status" value="1"/>
</dbReference>
<dbReference type="Proteomes" id="UP000724672">
    <property type="component" value="Unassembled WGS sequence"/>
</dbReference>
<dbReference type="InterPro" id="IPR052018">
    <property type="entry name" value="PHP_domain"/>
</dbReference>
<accession>A0A942ZAM4</accession>
<dbReference type="InterPro" id="IPR003141">
    <property type="entry name" value="Pol/His_phosphatase_N"/>
</dbReference>
<organism evidence="2 3">
    <name type="scientific">Anaeromonas frigoriresistens</name>
    <dbReference type="NCBI Taxonomy" id="2683708"/>
    <lineage>
        <taxon>Bacteria</taxon>
        <taxon>Bacillati</taxon>
        <taxon>Bacillota</taxon>
        <taxon>Tissierellia</taxon>
        <taxon>Tissierellales</taxon>
        <taxon>Thermohalobacteraceae</taxon>
        <taxon>Anaeromonas</taxon>
    </lineage>
</organism>
<dbReference type="GO" id="GO:0004534">
    <property type="term" value="F:5'-3' RNA exonuclease activity"/>
    <property type="evidence" value="ECO:0007669"/>
    <property type="project" value="TreeGrafter"/>
</dbReference>
<dbReference type="EMBL" id="WSFT01000053">
    <property type="protein sequence ID" value="MBS4539915.1"/>
    <property type="molecule type" value="Genomic_DNA"/>
</dbReference>
<dbReference type="GO" id="GO:0035312">
    <property type="term" value="F:5'-3' DNA exonuclease activity"/>
    <property type="evidence" value="ECO:0007669"/>
    <property type="project" value="TreeGrafter"/>
</dbReference>
<dbReference type="PANTHER" id="PTHR42924">
    <property type="entry name" value="EXONUCLEASE"/>
    <property type="match status" value="1"/>
</dbReference>
<evidence type="ECO:0000313" key="2">
    <source>
        <dbReference type="EMBL" id="MBS4539915.1"/>
    </source>
</evidence>
<dbReference type="SMART" id="SM00481">
    <property type="entry name" value="POLIIIAc"/>
    <property type="match status" value="1"/>
</dbReference>
<name>A0A942ZAM4_9FIRM</name>
<comment type="caution">
    <text evidence="2">The sequence shown here is derived from an EMBL/GenBank/DDBJ whole genome shotgun (WGS) entry which is preliminary data.</text>
</comment>
<dbReference type="Pfam" id="PF02811">
    <property type="entry name" value="PHP"/>
    <property type="match status" value="1"/>
</dbReference>
<dbReference type="Gene3D" id="1.10.150.650">
    <property type="match status" value="1"/>
</dbReference>
<sequence length="275" mass="31083">MKKADLHIHTTASDGKLNPSAVVDLAANRDIRLIAITDHDTIMGIDEAIKRCNIYDKITAIPGIELSTLYSDSEVHLLGYFIDYENETIVNLSKEINDYRYKRADKIVSKLQNLNIDISMEEVLSESKIKNIGRPHIARVLMKKGYVKDISEAFNDYLGKGKKAFVDRYKLSLQKGIDIIHECGGVAILAHPVLLNINIEDIVDKFDIDGIEVYHSKHSIEDSQKYLQIAKENNLYITGGSDFHGDKNKEAPNIGDAFIDIKELSELLDIYKYKV</sequence>
<dbReference type="RefSeq" id="WP_203367821.1">
    <property type="nucleotide sequence ID" value="NZ_WSFT01000053.1"/>
</dbReference>
<evidence type="ECO:0000313" key="3">
    <source>
        <dbReference type="Proteomes" id="UP000724672"/>
    </source>
</evidence>
<dbReference type="SUPFAM" id="SSF89550">
    <property type="entry name" value="PHP domain-like"/>
    <property type="match status" value="1"/>
</dbReference>
<dbReference type="InterPro" id="IPR016195">
    <property type="entry name" value="Pol/histidinol_Pase-like"/>
</dbReference>
<proteinExistence type="predicted"/>
<dbReference type="InterPro" id="IPR004013">
    <property type="entry name" value="PHP_dom"/>
</dbReference>
<dbReference type="Gene3D" id="3.20.20.140">
    <property type="entry name" value="Metal-dependent hydrolases"/>
    <property type="match status" value="1"/>
</dbReference>
<dbReference type="AlphaFoldDB" id="A0A942ZAM4"/>
<keyword evidence="3" id="KW-1185">Reference proteome</keyword>
<protein>
    <submittedName>
        <fullName evidence="2">PHP domain-containing protein</fullName>
    </submittedName>
</protein>
<feature type="domain" description="Polymerase/histidinol phosphatase N-terminal" evidence="1">
    <location>
        <begin position="4"/>
        <end position="70"/>
    </location>
</feature>
<reference evidence="2" key="1">
    <citation type="submission" date="2019-12" db="EMBL/GenBank/DDBJ databases">
        <title>Clostridiaceae gen. nov. sp. nov., isolated from sediment in Xinjiang, China.</title>
        <authorList>
            <person name="Zhang R."/>
        </authorList>
    </citation>
    <scope>NUCLEOTIDE SEQUENCE</scope>
    <source>
        <strain evidence="2">D2Q-11</strain>
    </source>
</reference>